<protein>
    <recommendedName>
        <fullName evidence="3">Transcriptional regulator</fullName>
    </recommendedName>
</protein>
<dbReference type="RefSeq" id="WP_164313836.1">
    <property type="nucleotide sequence ID" value="NZ_JAAGLU010000008.1"/>
</dbReference>
<organism evidence="2">
    <name type="scientific">Streptomyces sp. SID12501</name>
    <dbReference type="NCBI Taxonomy" id="2706042"/>
    <lineage>
        <taxon>Bacteria</taxon>
        <taxon>Bacillati</taxon>
        <taxon>Actinomycetota</taxon>
        <taxon>Actinomycetes</taxon>
        <taxon>Kitasatosporales</taxon>
        <taxon>Streptomycetaceae</taxon>
        <taxon>Streptomyces</taxon>
    </lineage>
</organism>
<evidence type="ECO:0000313" key="2">
    <source>
        <dbReference type="EMBL" id="NEC86373.1"/>
    </source>
</evidence>
<feature type="region of interest" description="Disordered" evidence="1">
    <location>
        <begin position="1"/>
        <end position="36"/>
    </location>
</feature>
<sequence length="481" mass="50895">MAEDSAPAPVPQHRAPFHADDTTPFAPHGPGTSRGPNLRLRALLAEAGWTHEVLARSVNRLATLRGMPSTYSRATVARWLAGSLPRHPARQLILGALSDRLGRPVSAFAAGFGPPTDPHRATAASDPVALLCDLSGAESDLTMRASLRGLPHDVGASVPSPSGPDIILVGPDRAARETDWSARTGFLQSLAHASFRDMDALGGAVGRTSVAVLLSEHASAWLGDAADTAAFPALAVATARLTHVLAQMHADAGSEGLAQRYHHIAVRLADRAGDPVTRALGLRALSVQALRLGHLGLARNLAESAAEYQGPAAVRAFLLAQLSVVRAWSGDRRGAVHTLSRAERHVLRAWSSDATAEPFTTYSPSAFAYQKAETLAALGDRTGAVTALHAALNGRGPAPSRGRALARARAAELHCAGGELDMACAHWESFLHEAPQIASRQVLLRAERMLRRLNPYHRHSAARSLVERAAALHWHGQLAHG</sequence>
<dbReference type="AlphaFoldDB" id="A0A6B3BPV6"/>
<dbReference type="EMBL" id="JAAGLU010000008">
    <property type="protein sequence ID" value="NEC86373.1"/>
    <property type="molecule type" value="Genomic_DNA"/>
</dbReference>
<evidence type="ECO:0000256" key="1">
    <source>
        <dbReference type="SAM" id="MobiDB-lite"/>
    </source>
</evidence>
<gene>
    <name evidence="2" type="ORF">G3I71_11185</name>
</gene>
<evidence type="ECO:0008006" key="3">
    <source>
        <dbReference type="Google" id="ProtNLM"/>
    </source>
</evidence>
<proteinExistence type="predicted"/>
<comment type="caution">
    <text evidence="2">The sequence shown here is derived from an EMBL/GenBank/DDBJ whole genome shotgun (WGS) entry which is preliminary data.</text>
</comment>
<accession>A0A6B3BPV6</accession>
<name>A0A6B3BPV6_9ACTN</name>
<reference evidence="2" key="1">
    <citation type="submission" date="2020-01" db="EMBL/GenBank/DDBJ databases">
        <title>Insect and environment-associated Actinomycetes.</title>
        <authorList>
            <person name="Currrie C."/>
            <person name="Chevrette M."/>
            <person name="Carlson C."/>
            <person name="Stubbendieck R."/>
            <person name="Wendt-Pienkowski E."/>
        </authorList>
    </citation>
    <scope>NUCLEOTIDE SEQUENCE</scope>
    <source>
        <strain evidence="2">SID12501</strain>
    </source>
</reference>